<dbReference type="RefSeq" id="WP_200487781.1">
    <property type="nucleotide sequence ID" value="NZ_JAEPIV010000057.1"/>
</dbReference>
<evidence type="ECO:0000313" key="3">
    <source>
        <dbReference type="EMBL" id="MBK4723434.1"/>
    </source>
</evidence>
<dbReference type="PANTHER" id="PTHR46401:SF2">
    <property type="entry name" value="GLYCOSYLTRANSFERASE WBBK-RELATED"/>
    <property type="match status" value="1"/>
</dbReference>
<dbReference type="Pfam" id="PF12000">
    <property type="entry name" value="Glyco_trans_4_3"/>
    <property type="match status" value="1"/>
</dbReference>
<feature type="domain" description="Glycosyl transferase family 4" evidence="2">
    <location>
        <begin position="26"/>
        <end position="191"/>
    </location>
</feature>
<dbReference type="EMBL" id="JAEPIV010000057">
    <property type="protein sequence ID" value="MBK4723434.1"/>
    <property type="molecule type" value="Genomic_DNA"/>
</dbReference>
<gene>
    <name evidence="3" type="ORF">JJL56_31785</name>
</gene>
<accession>A0ABS1I8N9</accession>
<proteinExistence type="predicted"/>
<name>A0ABS1I8N9_9PROT</name>
<dbReference type="PANTHER" id="PTHR46401">
    <property type="entry name" value="GLYCOSYLTRANSFERASE WBBK-RELATED"/>
    <property type="match status" value="1"/>
</dbReference>
<dbReference type="InterPro" id="IPR022623">
    <property type="entry name" value="Glyco_trans_4"/>
</dbReference>
<organism evidence="3 4">
    <name type="scientific">Azospirillum aestuarii</name>
    <dbReference type="NCBI Taxonomy" id="2802052"/>
    <lineage>
        <taxon>Bacteria</taxon>
        <taxon>Pseudomonadati</taxon>
        <taxon>Pseudomonadota</taxon>
        <taxon>Alphaproteobacteria</taxon>
        <taxon>Rhodospirillales</taxon>
        <taxon>Azospirillaceae</taxon>
        <taxon>Azospirillum</taxon>
    </lineage>
</organism>
<evidence type="ECO:0000313" key="4">
    <source>
        <dbReference type="Proteomes" id="UP000654452"/>
    </source>
</evidence>
<reference evidence="3 4" key="1">
    <citation type="submission" date="2021-01" db="EMBL/GenBank/DDBJ databases">
        <title>Azospirillum sp. YIM DDC1 draft genome.</title>
        <authorList>
            <person name="Wang Y.-X."/>
        </authorList>
    </citation>
    <scope>NUCLEOTIDE SEQUENCE [LARGE SCALE GENOMIC DNA]</scope>
    <source>
        <strain evidence="3 4">YIM DDC1</strain>
    </source>
</reference>
<dbReference type="CDD" id="cd03818">
    <property type="entry name" value="GT4_ExpC-like"/>
    <property type="match status" value="1"/>
</dbReference>
<dbReference type="Gene3D" id="3.40.50.2000">
    <property type="entry name" value="Glycogen Phosphorylase B"/>
    <property type="match status" value="2"/>
</dbReference>
<sequence length="403" mass="45083">MKITFIHQNFPGQYKHLARALASDPSNRVVFISRRSDRDIPGVRRLTYGLRRTGNPQTHPYLRSAENAVLHGQDVARVLLSMSKEGFVPDVIVGHPGWGETLFVKDVLPDVPYLNYCEFYYRTQGQDFGFDPIYPCSLDTKLSLRTRNTPLLLALESCDRGIAPTEWQRSTHPEALQSKIETIHDGVDTAALCPDPMARFTLPDGRVLVPGDPVITYAARNLEPYRGFPSFLRAVPHILDARPDATILIIGGDETSYGARPRDGGNWRESMLKEVPVDLTRVIFLGHLPYDRFLAAIGVSQVHVYLTYPFVLSWSMLEVMALGRVVVGSDTAPVREIIRHGENGLLADFFAPEAIANRVLDVLTDPAAFAPLGHAARQTVLDRYALPDCLTRQTRLIRDMANR</sequence>
<dbReference type="Pfam" id="PF13692">
    <property type="entry name" value="Glyco_trans_1_4"/>
    <property type="match status" value="1"/>
</dbReference>
<protein>
    <submittedName>
        <fullName evidence="3">Glycosyltransferase family 4 protein</fullName>
    </submittedName>
</protein>
<evidence type="ECO:0000256" key="1">
    <source>
        <dbReference type="ARBA" id="ARBA00022679"/>
    </source>
</evidence>
<dbReference type="SUPFAM" id="SSF53756">
    <property type="entry name" value="UDP-Glycosyltransferase/glycogen phosphorylase"/>
    <property type="match status" value="1"/>
</dbReference>
<keyword evidence="4" id="KW-1185">Reference proteome</keyword>
<keyword evidence="1" id="KW-0808">Transferase</keyword>
<evidence type="ECO:0000259" key="2">
    <source>
        <dbReference type="Pfam" id="PF12000"/>
    </source>
</evidence>
<comment type="caution">
    <text evidence="3">The sequence shown here is derived from an EMBL/GenBank/DDBJ whole genome shotgun (WGS) entry which is preliminary data.</text>
</comment>
<dbReference type="Proteomes" id="UP000654452">
    <property type="component" value="Unassembled WGS sequence"/>
</dbReference>